<dbReference type="Proteomes" id="UP000438983">
    <property type="component" value="Chromosome"/>
</dbReference>
<protein>
    <submittedName>
        <fullName evidence="2">3-phosphoglycerate kinase</fullName>
    </submittedName>
</protein>
<evidence type="ECO:0000313" key="3">
    <source>
        <dbReference type="Proteomes" id="UP000438983"/>
    </source>
</evidence>
<dbReference type="GO" id="GO:0016301">
    <property type="term" value="F:kinase activity"/>
    <property type="evidence" value="ECO:0007669"/>
    <property type="project" value="UniProtKB-KW"/>
</dbReference>
<keyword evidence="2" id="KW-0418">Kinase</keyword>
<sequence length="112" mass="12290">MKRIRFAAFASLTIIPLSALAVSYPVDVEQELNGADVLATTETIDRDMAGLMLQNLGTRPVDCTAVFRNGPEAPRTRHTALAAGERKPLVAKFKRDVIRLRIKLTCEPQPSS</sequence>
<dbReference type="RefSeq" id="WP_158187694.1">
    <property type="nucleotide sequence ID" value="NZ_CP046902.1"/>
</dbReference>
<gene>
    <name evidence="2" type="ORF">GQA94_09020</name>
</gene>
<evidence type="ECO:0000313" key="2">
    <source>
        <dbReference type="EMBL" id="QGZ30191.1"/>
    </source>
</evidence>
<organism evidence="2 3">
    <name type="scientific">Stutzerimonas stutzeri</name>
    <name type="common">Pseudomonas stutzeri</name>
    <dbReference type="NCBI Taxonomy" id="316"/>
    <lineage>
        <taxon>Bacteria</taxon>
        <taxon>Pseudomonadati</taxon>
        <taxon>Pseudomonadota</taxon>
        <taxon>Gammaproteobacteria</taxon>
        <taxon>Pseudomonadales</taxon>
        <taxon>Pseudomonadaceae</taxon>
        <taxon>Stutzerimonas</taxon>
    </lineage>
</organism>
<proteinExistence type="predicted"/>
<reference evidence="2 3" key="1">
    <citation type="submission" date="2019-12" db="EMBL/GenBank/DDBJ databases">
        <title>Complete genome sequence of Pseudomonas stutzeri.</title>
        <authorList>
            <person name="Lim S.R."/>
            <person name="Kim J.H."/>
        </authorList>
    </citation>
    <scope>NUCLEOTIDE SEQUENCE [LARGE SCALE GENOMIC DNA]</scope>
    <source>
        <strain evidence="2 3">PM101005</strain>
    </source>
</reference>
<dbReference type="EMBL" id="CP046902">
    <property type="protein sequence ID" value="QGZ30191.1"/>
    <property type="molecule type" value="Genomic_DNA"/>
</dbReference>
<keyword evidence="2" id="KW-0808">Transferase</keyword>
<dbReference type="OrthoDB" id="6920230at2"/>
<name>A0A6I6LV23_STUST</name>
<feature type="signal peptide" evidence="1">
    <location>
        <begin position="1"/>
        <end position="21"/>
    </location>
</feature>
<accession>A0A6I6LV23</accession>
<feature type="chain" id="PRO_5026054875" evidence="1">
    <location>
        <begin position="22"/>
        <end position="112"/>
    </location>
</feature>
<dbReference type="AlphaFoldDB" id="A0A6I6LV23"/>
<keyword evidence="1" id="KW-0732">Signal</keyword>
<evidence type="ECO:0000256" key="1">
    <source>
        <dbReference type="SAM" id="SignalP"/>
    </source>
</evidence>